<reference evidence="1 2" key="1">
    <citation type="submission" date="2009-10" db="EMBL/GenBank/DDBJ databases">
        <title>Complete sequence of chromosome of Ammonifex degensii KC4.</title>
        <authorList>
            <consortium name="US DOE Joint Genome Institute"/>
            <person name="Kerfeld C."/>
            <person name="Goodner B."/>
            <person name="Huber H."/>
            <person name="Stetter K."/>
            <person name="Lucas S."/>
            <person name="Copeland A."/>
            <person name="Lapidus A."/>
            <person name="Glavina del Rio T."/>
            <person name="Dalin E."/>
            <person name="Tice H."/>
            <person name="Bruce D."/>
            <person name="Goodwin L."/>
            <person name="Pitluck S."/>
            <person name="Saunders E."/>
            <person name="Brettin T."/>
            <person name="Detter J.C."/>
            <person name="Han C."/>
            <person name="Larimer F."/>
            <person name="Land M."/>
            <person name="Hauser L."/>
            <person name="Kyrpides N."/>
            <person name="Ovchinnikova G."/>
            <person name="Richardson P."/>
        </authorList>
    </citation>
    <scope>NUCLEOTIDE SEQUENCE [LARGE SCALE GENOMIC DNA]</scope>
    <source>
        <strain evidence="2">DSM 10501 / KC4</strain>
    </source>
</reference>
<dbReference type="AlphaFoldDB" id="C9R7X8"/>
<dbReference type="EMBL" id="CP001785">
    <property type="protein sequence ID" value="ACX52407.1"/>
    <property type="molecule type" value="Genomic_DNA"/>
</dbReference>
<dbReference type="RefSeq" id="WP_015739284.1">
    <property type="nucleotide sequence ID" value="NC_013385.1"/>
</dbReference>
<sequence length="179" mass="20507">MLKLWLLVLVTAAVALSLKGRLRLQLDFCEGKERSYFNLTVKAPAGIKLYRFTFPVGERKSEGFTLGSWRLFIKWLRLVKKLLPELQVEKCLWHTSVGTGEAASTSWLAGLLWAGQSFLLNYFLRPGKPNCETVVVPDFLARTWSTRFELTASLPLLKGLRLLWWLLRLRQGGGRDARR</sequence>
<name>C9R7X8_AMMDK</name>
<dbReference type="Proteomes" id="UP000002620">
    <property type="component" value="Chromosome"/>
</dbReference>
<accession>C9R7X8</accession>
<organism evidence="1 2">
    <name type="scientific">Ammonifex degensii (strain DSM 10501 / KC4)</name>
    <dbReference type="NCBI Taxonomy" id="429009"/>
    <lineage>
        <taxon>Bacteria</taxon>
        <taxon>Bacillati</taxon>
        <taxon>Bacillota</taxon>
        <taxon>Clostridia</taxon>
        <taxon>Thermoanaerobacterales</taxon>
        <taxon>Thermoanaerobacteraceae</taxon>
        <taxon>Ammonifex</taxon>
    </lineage>
</organism>
<evidence type="ECO:0000313" key="2">
    <source>
        <dbReference type="Proteomes" id="UP000002620"/>
    </source>
</evidence>
<evidence type="ECO:0000313" key="1">
    <source>
        <dbReference type="EMBL" id="ACX52407.1"/>
    </source>
</evidence>
<dbReference type="KEGG" id="adg:Adeg_1299"/>
<gene>
    <name evidence="1" type="ordered locus">Adeg_1299</name>
</gene>
<dbReference type="HOGENOM" id="CLU_1500513_0_0_9"/>
<dbReference type="Pfam" id="PF11167">
    <property type="entry name" value="DUF2953"/>
    <property type="match status" value="1"/>
</dbReference>
<protein>
    <recommendedName>
        <fullName evidence="3">DUF2953 domain-containing protein</fullName>
    </recommendedName>
</protein>
<evidence type="ECO:0008006" key="3">
    <source>
        <dbReference type="Google" id="ProtNLM"/>
    </source>
</evidence>
<proteinExistence type="predicted"/>
<dbReference type="InterPro" id="IPR021338">
    <property type="entry name" value="DUF2953"/>
</dbReference>
<dbReference type="STRING" id="429009.Adeg_1299"/>
<keyword evidence="2" id="KW-1185">Reference proteome</keyword>